<evidence type="ECO:0000256" key="5">
    <source>
        <dbReference type="ARBA" id="ARBA00023004"/>
    </source>
</evidence>
<sequence>MSGYRQDRRELSAPSGSGPGNARNARRDTREPLRPLGASNGIGAPGARRRALEQSPVTAFLRDVGLPQYAEVLRDHGFDDMETLLGIEEEHMRDAGMPSGHIVKLKRRLREYAEASGGTTAVDPPTQSLPRGPPGTTLAINSNALTTVQMSWLQVKQLGTDTVGGLFYKKFFQLEPTAKALFPMSVRLRYKDWDTDEEEGEDPTNSPALRKLWAKFVTVVGSAVAGIQDCSKLVPSLQQLGIRHVAYGLKPEYFNLAGKVLIEVLAEWLGESFTKEVENAWVMVSGFMVATMFAGFTSACSDIHAKELQLGFLNSTKDLSSTPASTVGSTITDGVSMTSRQVTPVEKDVDYGKEAYEVPDDLPTILTSDRFSQLEEKLQQSSPFP</sequence>
<dbReference type="CDD" id="cd09487">
    <property type="entry name" value="SAM_superfamily"/>
    <property type="match status" value="1"/>
</dbReference>
<dbReference type="GO" id="GO:0019825">
    <property type="term" value="F:oxygen binding"/>
    <property type="evidence" value="ECO:0007669"/>
    <property type="project" value="InterPro"/>
</dbReference>
<keyword evidence="2 6" id="KW-0349">Heme</keyword>
<dbReference type="EMBL" id="CAJNDS010002105">
    <property type="protein sequence ID" value="CAE7330083.1"/>
    <property type="molecule type" value="Genomic_DNA"/>
</dbReference>
<keyword evidence="3 6" id="KW-0561">Oxygen transport</keyword>
<feature type="domain" description="Globin" evidence="8">
    <location>
        <begin position="139"/>
        <end position="297"/>
    </location>
</feature>
<dbReference type="Pfam" id="PF00042">
    <property type="entry name" value="Globin"/>
    <property type="match status" value="1"/>
</dbReference>
<dbReference type="Pfam" id="PF00536">
    <property type="entry name" value="SAM_1"/>
    <property type="match status" value="1"/>
</dbReference>
<dbReference type="InterPro" id="IPR001660">
    <property type="entry name" value="SAM"/>
</dbReference>
<name>A0A812NP45_9DINO</name>
<evidence type="ECO:0000256" key="2">
    <source>
        <dbReference type="ARBA" id="ARBA00022617"/>
    </source>
</evidence>
<dbReference type="InterPro" id="IPR000971">
    <property type="entry name" value="Globin"/>
</dbReference>
<dbReference type="GO" id="GO:0020037">
    <property type="term" value="F:heme binding"/>
    <property type="evidence" value="ECO:0007669"/>
    <property type="project" value="InterPro"/>
</dbReference>
<evidence type="ECO:0000313" key="10">
    <source>
        <dbReference type="Proteomes" id="UP000604046"/>
    </source>
</evidence>
<proteinExistence type="inferred from homology"/>
<dbReference type="PROSITE" id="PS01033">
    <property type="entry name" value="GLOBIN"/>
    <property type="match status" value="1"/>
</dbReference>
<feature type="region of interest" description="Disordered" evidence="7">
    <location>
        <begin position="1"/>
        <end position="50"/>
    </location>
</feature>
<comment type="similarity">
    <text evidence="6">Belongs to the globin family.</text>
</comment>
<comment type="caution">
    <text evidence="9">The sequence shown here is derived from an EMBL/GenBank/DDBJ whole genome shotgun (WGS) entry which is preliminary data.</text>
</comment>
<dbReference type="AlphaFoldDB" id="A0A812NP45"/>
<evidence type="ECO:0000256" key="1">
    <source>
        <dbReference type="ARBA" id="ARBA00022448"/>
    </source>
</evidence>
<protein>
    <submittedName>
        <fullName evidence="9">Ngb protein</fullName>
    </submittedName>
</protein>
<dbReference type="GO" id="GO:0046872">
    <property type="term" value="F:metal ion binding"/>
    <property type="evidence" value="ECO:0007669"/>
    <property type="project" value="UniProtKB-KW"/>
</dbReference>
<feature type="compositionally biased region" description="Basic and acidic residues" evidence="7">
    <location>
        <begin position="1"/>
        <end position="11"/>
    </location>
</feature>
<evidence type="ECO:0000256" key="7">
    <source>
        <dbReference type="SAM" id="MobiDB-lite"/>
    </source>
</evidence>
<dbReference type="Gene3D" id="1.10.150.50">
    <property type="entry name" value="Transcription Factor, Ets-1"/>
    <property type="match status" value="1"/>
</dbReference>
<keyword evidence="1 6" id="KW-0813">Transport</keyword>
<reference evidence="9" key="1">
    <citation type="submission" date="2021-02" db="EMBL/GenBank/DDBJ databases">
        <authorList>
            <person name="Dougan E. K."/>
            <person name="Rhodes N."/>
            <person name="Thang M."/>
            <person name="Chan C."/>
        </authorList>
    </citation>
    <scope>NUCLEOTIDE SEQUENCE</scope>
</reference>
<evidence type="ECO:0000256" key="3">
    <source>
        <dbReference type="ARBA" id="ARBA00022621"/>
    </source>
</evidence>
<evidence type="ECO:0000259" key="8">
    <source>
        <dbReference type="PROSITE" id="PS01033"/>
    </source>
</evidence>
<dbReference type="InterPro" id="IPR012292">
    <property type="entry name" value="Globin/Proto"/>
</dbReference>
<dbReference type="PANTHER" id="PTHR46458:SF1">
    <property type="entry name" value="GEO09476P1"/>
    <property type="match status" value="1"/>
</dbReference>
<organism evidence="9 10">
    <name type="scientific">Symbiodinium natans</name>
    <dbReference type="NCBI Taxonomy" id="878477"/>
    <lineage>
        <taxon>Eukaryota</taxon>
        <taxon>Sar</taxon>
        <taxon>Alveolata</taxon>
        <taxon>Dinophyceae</taxon>
        <taxon>Suessiales</taxon>
        <taxon>Symbiodiniaceae</taxon>
        <taxon>Symbiodinium</taxon>
    </lineage>
</organism>
<dbReference type="SUPFAM" id="SSF46458">
    <property type="entry name" value="Globin-like"/>
    <property type="match status" value="1"/>
</dbReference>
<dbReference type="OrthoDB" id="436496at2759"/>
<dbReference type="InterPro" id="IPR013761">
    <property type="entry name" value="SAM/pointed_sf"/>
</dbReference>
<dbReference type="GO" id="GO:0005344">
    <property type="term" value="F:oxygen carrier activity"/>
    <property type="evidence" value="ECO:0007669"/>
    <property type="project" value="UniProtKB-KW"/>
</dbReference>
<dbReference type="Proteomes" id="UP000604046">
    <property type="component" value="Unassembled WGS sequence"/>
</dbReference>
<keyword evidence="5" id="KW-0408">Iron</keyword>
<keyword evidence="10" id="KW-1185">Reference proteome</keyword>
<gene>
    <name evidence="9" type="primary">ngb</name>
    <name evidence="9" type="ORF">SNAT2548_LOCUS17274</name>
</gene>
<dbReference type="SUPFAM" id="SSF47769">
    <property type="entry name" value="SAM/Pointed domain"/>
    <property type="match status" value="1"/>
</dbReference>
<dbReference type="InterPro" id="IPR009050">
    <property type="entry name" value="Globin-like_sf"/>
</dbReference>
<evidence type="ECO:0000256" key="4">
    <source>
        <dbReference type="ARBA" id="ARBA00022723"/>
    </source>
</evidence>
<keyword evidence="4" id="KW-0479">Metal-binding</keyword>
<dbReference type="PANTHER" id="PTHR46458">
    <property type="entry name" value="BLR2807 PROTEIN"/>
    <property type="match status" value="1"/>
</dbReference>
<dbReference type="SMART" id="SM00454">
    <property type="entry name" value="SAM"/>
    <property type="match status" value="1"/>
</dbReference>
<evidence type="ECO:0000313" key="9">
    <source>
        <dbReference type="EMBL" id="CAE7330083.1"/>
    </source>
</evidence>
<evidence type="ECO:0000256" key="6">
    <source>
        <dbReference type="RuleBase" id="RU000356"/>
    </source>
</evidence>
<dbReference type="Gene3D" id="1.10.490.10">
    <property type="entry name" value="Globins"/>
    <property type="match status" value="1"/>
</dbReference>
<dbReference type="InterPro" id="IPR050532">
    <property type="entry name" value="Globin-like_OT"/>
</dbReference>
<accession>A0A812NP45</accession>